<dbReference type="STRING" id="366533.SAMN05444339_1194"/>
<dbReference type="RefSeq" id="WP_072858851.1">
    <property type="nucleotide sequence ID" value="NZ_FQUE01000019.1"/>
</dbReference>
<sequence>MPHASTIRRWTAAALLAATALLTALATRGDAAPKRDAGYFTNLPLVTQDGEMVALYDDLIKDRIVVFNFIYTDCNDLCSFTTARMAQIADWLGDRVGRDIFLYSISLDPANDTPEKLRAFAAGFGIDTDAGWTFLTGDPADIDVIRFKLGERGDTKYDHRSDMLIGNDRLDFWRRTSVMGSLKVATQNILQMDPDWRAPIAPDMLTETGDRPATDFIISDRRGEAMFVKVCAACHTIGSGVKFGPDLAGVTLRRNPDWLLRYLQAPDVMLRDGDPTAVALNARYPAVKMPFMGLTETDAADLIFYLGQQFDGLDSALITPTAASHDHANHDHAFHDHSDVPQTAPHDHGKHDH</sequence>
<feature type="chain" id="PRO_5009910094" evidence="9">
    <location>
        <begin position="27"/>
        <end position="353"/>
    </location>
</feature>
<keyword evidence="12" id="KW-1185">Reference proteome</keyword>
<dbReference type="GO" id="GO:0046872">
    <property type="term" value="F:metal ion binding"/>
    <property type="evidence" value="ECO:0007669"/>
    <property type="project" value="UniProtKB-KW"/>
</dbReference>
<evidence type="ECO:0000256" key="8">
    <source>
        <dbReference type="SAM" id="MobiDB-lite"/>
    </source>
</evidence>
<dbReference type="InterPro" id="IPR009056">
    <property type="entry name" value="Cyt_c-like_dom"/>
</dbReference>
<feature type="region of interest" description="Disordered" evidence="8">
    <location>
        <begin position="327"/>
        <end position="353"/>
    </location>
</feature>
<dbReference type="GO" id="GO:0020037">
    <property type="term" value="F:heme binding"/>
    <property type="evidence" value="ECO:0007669"/>
    <property type="project" value="InterPro"/>
</dbReference>
<evidence type="ECO:0000256" key="9">
    <source>
        <dbReference type="SAM" id="SignalP"/>
    </source>
</evidence>
<reference evidence="12" key="1">
    <citation type="submission" date="2016-11" db="EMBL/GenBank/DDBJ databases">
        <authorList>
            <person name="Varghese N."/>
            <person name="Submissions S."/>
        </authorList>
    </citation>
    <scope>NUCLEOTIDE SEQUENCE [LARGE SCALE GENOMIC DNA]</scope>
    <source>
        <strain evidence="12">DSM 29326</strain>
    </source>
</reference>
<dbReference type="OrthoDB" id="5296507at2"/>
<feature type="signal peptide" evidence="9">
    <location>
        <begin position="1"/>
        <end position="26"/>
    </location>
</feature>
<evidence type="ECO:0000256" key="5">
    <source>
        <dbReference type="PIRSR" id="PIRSR603782-1"/>
    </source>
</evidence>
<dbReference type="Gene3D" id="3.40.30.10">
    <property type="entry name" value="Glutaredoxin"/>
    <property type="match status" value="1"/>
</dbReference>
<dbReference type="GO" id="GO:0009055">
    <property type="term" value="F:electron transfer activity"/>
    <property type="evidence" value="ECO:0007669"/>
    <property type="project" value="InterPro"/>
</dbReference>
<dbReference type="CDD" id="cd02968">
    <property type="entry name" value="SCO"/>
    <property type="match status" value="1"/>
</dbReference>
<name>A0A1M5FBD8_LOKAT</name>
<evidence type="ECO:0000256" key="1">
    <source>
        <dbReference type="ARBA" id="ARBA00010996"/>
    </source>
</evidence>
<dbReference type="PROSITE" id="PS51007">
    <property type="entry name" value="CYTC"/>
    <property type="match status" value="1"/>
</dbReference>
<dbReference type="InterPro" id="IPR036249">
    <property type="entry name" value="Thioredoxin-like_sf"/>
</dbReference>
<evidence type="ECO:0000256" key="2">
    <source>
        <dbReference type="ARBA" id="ARBA00022617"/>
    </source>
</evidence>
<evidence type="ECO:0000313" key="12">
    <source>
        <dbReference type="Proteomes" id="UP000183987"/>
    </source>
</evidence>
<organism evidence="11 12">
    <name type="scientific">Loktanella atrilutea</name>
    <dbReference type="NCBI Taxonomy" id="366533"/>
    <lineage>
        <taxon>Bacteria</taxon>
        <taxon>Pseudomonadati</taxon>
        <taxon>Pseudomonadota</taxon>
        <taxon>Alphaproteobacteria</taxon>
        <taxon>Rhodobacterales</taxon>
        <taxon>Roseobacteraceae</taxon>
        <taxon>Loktanella</taxon>
    </lineage>
</organism>
<keyword evidence="9" id="KW-0732">Signal</keyword>
<accession>A0A1M5FBD8</accession>
<dbReference type="SUPFAM" id="SSF52833">
    <property type="entry name" value="Thioredoxin-like"/>
    <property type="match status" value="1"/>
</dbReference>
<dbReference type="PANTHER" id="PTHR12151:SF25">
    <property type="entry name" value="LINALOOL DEHYDRATASE_ISOMERASE DOMAIN-CONTAINING PROTEIN"/>
    <property type="match status" value="1"/>
</dbReference>
<evidence type="ECO:0000256" key="4">
    <source>
        <dbReference type="ARBA" id="ARBA00023004"/>
    </source>
</evidence>
<comment type="similarity">
    <text evidence="1">Belongs to the SCO1/2 family.</text>
</comment>
<evidence type="ECO:0000256" key="3">
    <source>
        <dbReference type="ARBA" id="ARBA00022723"/>
    </source>
</evidence>
<evidence type="ECO:0000313" key="11">
    <source>
        <dbReference type="EMBL" id="SHF88913.1"/>
    </source>
</evidence>
<dbReference type="InterPro" id="IPR036909">
    <property type="entry name" value="Cyt_c-like_dom_sf"/>
</dbReference>
<feature type="domain" description="Cytochrome c" evidence="10">
    <location>
        <begin position="218"/>
        <end position="310"/>
    </location>
</feature>
<dbReference type="AlphaFoldDB" id="A0A1M5FBD8"/>
<keyword evidence="6" id="KW-1015">Disulfide bond</keyword>
<keyword evidence="5" id="KW-0186">Copper</keyword>
<dbReference type="InterPro" id="IPR003782">
    <property type="entry name" value="SCO1/SenC"/>
</dbReference>
<dbReference type="Pfam" id="PF02630">
    <property type="entry name" value="SCO1-SenC"/>
    <property type="match status" value="1"/>
</dbReference>
<feature type="binding site" evidence="5">
    <location>
        <position position="78"/>
    </location>
    <ligand>
        <name>Cu cation</name>
        <dbReference type="ChEBI" id="CHEBI:23378"/>
    </ligand>
</feature>
<dbReference type="Gene3D" id="1.10.760.10">
    <property type="entry name" value="Cytochrome c-like domain"/>
    <property type="match status" value="1"/>
</dbReference>
<keyword evidence="3 5" id="KW-0479">Metal-binding</keyword>
<evidence type="ECO:0000256" key="6">
    <source>
        <dbReference type="PIRSR" id="PIRSR603782-2"/>
    </source>
</evidence>
<feature type="binding site" evidence="5">
    <location>
        <position position="74"/>
    </location>
    <ligand>
        <name>Cu cation</name>
        <dbReference type="ChEBI" id="CHEBI:23378"/>
    </ligand>
</feature>
<evidence type="ECO:0000259" key="10">
    <source>
        <dbReference type="PROSITE" id="PS51007"/>
    </source>
</evidence>
<protein>
    <submittedName>
        <fullName evidence="11">Cytochrome oxidase Cu insertion factor, SCO1/SenC/PrrC family</fullName>
    </submittedName>
</protein>
<dbReference type="Proteomes" id="UP000183987">
    <property type="component" value="Unassembled WGS sequence"/>
</dbReference>
<dbReference type="Pfam" id="PF00034">
    <property type="entry name" value="Cytochrom_C"/>
    <property type="match status" value="1"/>
</dbReference>
<keyword evidence="2 7" id="KW-0349">Heme</keyword>
<evidence type="ECO:0000256" key="7">
    <source>
        <dbReference type="PROSITE-ProRule" id="PRU00433"/>
    </source>
</evidence>
<dbReference type="EMBL" id="FQUE01000019">
    <property type="protein sequence ID" value="SHF88913.1"/>
    <property type="molecule type" value="Genomic_DNA"/>
</dbReference>
<dbReference type="PANTHER" id="PTHR12151">
    <property type="entry name" value="ELECTRON TRANSPORT PROTIN SCO1/SENC FAMILY MEMBER"/>
    <property type="match status" value="1"/>
</dbReference>
<gene>
    <name evidence="11" type="ORF">SAMN05444339_1194</name>
</gene>
<keyword evidence="4 7" id="KW-0408">Iron</keyword>
<dbReference type="SUPFAM" id="SSF46626">
    <property type="entry name" value="Cytochrome c"/>
    <property type="match status" value="1"/>
</dbReference>
<proteinExistence type="inferred from homology"/>
<feature type="disulfide bond" description="Redox-active" evidence="6">
    <location>
        <begin position="74"/>
        <end position="78"/>
    </location>
</feature>